<dbReference type="PANTHER" id="PTHR23426">
    <property type="entry name" value="FERREDOXIN/ADRENODOXIN"/>
    <property type="match status" value="1"/>
</dbReference>
<keyword evidence="4" id="KW-0408">Iron</keyword>
<dbReference type="Proteomes" id="UP000282084">
    <property type="component" value="Unassembled WGS sequence"/>
</dbReference>
<evidence type="ECO:0000313" key="8">
    <source>
        <dbReference type="EMBL" id="RKT54656.1"/>
    </source>
</evidence>
<dbReference type="GO" id="GO:0140647">
    <property type="term" value="P:P450-containing electron transport chain"/>
    <property type="evidence" value="ECO:0007669"/>
    <property type="project" value="InterPro"/>
</dbReference>
<gene>
    <name evidence="8" type="ORF">C8E97_3303</name>
</gene>
<keyword evidence="3" id="KW-0479">Metal-binding</keyword>
<keyword evidence="2" id="KW-0001">2Fe-2S</keyword>
<comment type="similarity">
    <text evidence="1">Belongs to the adrenodoxin/putidaredoxin family.</text>
</comment>
<keyword evidence="5" id="KW-0411">Iron-sulfur</keyword>
<name>A0A495VZ75_9PSEU</name>
<dbReference type="RefSeq" id="WP_121006445.1">
    <property type="nucleotide sequence ID" value="NZ_RBXO01000001.1"/>
</dbReference>
<dbReference type="GO" id="GO:0051537">
    <property type="term" value="F:2 iron, 2 sulfur cluster binding"/>
    <property type="evidence" value="ECO:0007669"/>
    <property type="project" value="UniProtKB-KW"/>
</dbReference>
<dbReference type="PANTHER" id="PTHR23426:SF65">
    <property type="entry name" value="FERREDOXIN-2, MITOCHONDRIAL"/>
    <property type="match status" value="1"/>
</dbReference>
<dbReference type="OrthoDB" id="9799640at2"/>
<comment type="cofactor">
    <cofactor evidence="6">
        <name>[2Fe-2S] cluster</name>
        <dbReference type="ChEBI" id="CHEBI:190135"/>
    </cofactor>
</comment>
<dbReference type="PRINTS" id="PR00355">
    <property type="entry name" value="ADRENODOXIN"/>
</dbReference>
<evidence type="ECO:0000256" key="4">
    <source>
        <dbReference type="ARBA" id="ARBA00023004"/>
    </source>
</evidence>
<reference evidence="8 9" key="1">
    <citation type="submission" date="2018-10" db="EMBL/GenBank/DDBJ databases">
        <title>Sequencing the genomes of 1000 actinobacteria strains.</title>
        <authorList>
            <person name="Klenk H.-P."/>
        </authorList>
    </citation>
    <scope>NUCLEOTIDE SEQUENCE [LARGE SCALE GENOMIC DNA]</scope>
    <source>
        <strain evidence="8 9">DSM 43800</strain>
    </source>
</reference>
<evidence type="ECO:0000256" key="1">
    <source>
        <dbReference type="ARBA" id="ARBA00010914"/>
    </source>
</evidence>
<dbReference type="Pfam" id="PF00111">
    <property type="entry name" value="Fer2"/>
    <property type="match status" value="1"/>
</dbReference>
<dbReference type="PROSITE" id="PS51085">
    <property type="entry name" value="2FE2S_FER_2"/>
    <property type="match status" value="1"/>
</dbReference>
<proteinExistence type="inferred from homology"/>
<evidence type="ECO:0000259" key="7">
    <source>
        <dbReference type="PROSITE" id="PS51085"/>
    </source>
</evidence>
<accession>A0A495VZ75</accession>
<keyword evidence="9" id="KW-1185">Reference proteome</keyword>
<dbReference type="GO" id="GO:0046872">
    <property type="term" value="F:metal ion binding"/>
    <property type="evidence" value="ECO:0007669"/>
    <property type="project" value="UniProtKB-KW"/>
</dbReference>
<evidence type="ECO:0000256" key="6">
    <source>
        <dbReference type="ARBA" id="ARBA00034078"/>
    </source>
</evidence>
<evidence type="ECO:0000256" key="3">
    <source>
        <dbReference type="ARBA" id="ARBA00022723"/>
    </source>
</evidence>
<dbReference type="AlphaFoldDB" id="A0A495VZ75"/>
<dbReference type="SUPFAM" id="SSF54292">
    <property type="entry name" value="2Fe-2S ferredoxin-like"/>
    <property type="match status" value="1"/>
</dbReference>
<comment type="caution">
    <text evidence="8">The sequence shown here is derived from an EMBL/GenBank/DDBJ whole genome shotgun (WGS) entry which is preliminary data.</text>
</comment>
<protein>
    <submittedName>
        <fullName evidence="8">2Fe-2S ferredoxin</fullName>
    </submittedName>
</protein>
<dbReference type="InterPro" id="IPR001055">
    <property type="entry name" value="Adrenodoxin-like"/>
</dbReference>
<dbReference type="Gene3D" id="3.10.20.30">
    <property type="match status" value="1"/>
</dbReference>
<evidence type="ECO:0000256" key="5">
    <source>
        <dbReference type="ARBA" id="ARBA00023014"/>
    </source>
</evidence>
<dbReference type="InterPro" id="IPR036010">
    <property type="entry name" value="2Fe-2S_ferredoxin-like_sf"/>
</dbReference>
<dbReference type="GO" id="GO:0009055">
    <property type="term" value="F:electron transfer activity"/>
    <property type="evidence" value="ECO:0007669"/>
    <property type="project" value="TreeGrafter"/>
</dbReference>
<dbReference type="EMBL" id="RBXO01000001">
    <property type="protein sequence ID" value="RKT54656.1"/>
    <property type="molecule type" value="Genomic_DNA"/>
</dbReference>
<evidence type="ECO:0000256" key="2">
    <source>
        <dbReference type="ARBA" id="ARBA00022714"/>
    </source>
</evidence>
<dbReference type="GO" id="GO:0005829">
    <property type="term" value="C:cytosol"/>
    <property type="evidence" value="ECO:0007669"/>
    <property type="project" value="TreeGrafter"/>
</dbReference>
<feature type="domain" description="2Fe-2S ferredoxin-type" evidence="7">
    <location>
        <begin position="2"/>
        <end position="106"/>
    </location>
</feature>
<dbReference type="InterPro" id="IPR012675">
    <property type="entry name" value="Beta-grasp_dom_sf"/>
</dbReference>
<dbReference type="InterPro" id="IPR001041">
    <property type="entry name" value="2Fe-2S_ferredoxin-type"/>
</dbReference>
<dbReference type="CDD" id="cd00207">
    <property type="entry name" value="fer2"/>
    <property type="match status" value="1"/>
</dbReference>
<sequence length="107" mass="11310">MPKIVYVRPDGTRHTVDVAAGTSVMQGAIRHDVAGIVAECGGNTMCATCHVYVDEADADRLGPVSPDEDEMLEATASPRTAASRLSCCVVVDDDLDGLTVHLPEEQL</sequence>
<evidence type="ECO:0000313" key="9">
    <source>
        <dbReference type="Proteomes" id="UP000282084"/>
    </source>
</evidence>
<organism evidence="8 9">
    <name type="scientific">Saccharothrix australiensis</name>
    <dbReference type="NCBI Taxonomy" id="2072"/>
    <lineage>
        <taxon>Bacteria</taxon>
        <taxon>Bacillati</taxon>
        <taxon>Actinomycetota</taxon>
        <taxon>Actinomycetes</taxon>
        <taxon>Pseudonocardiales</taxon>
        <taxon>Pseudonocardiaceae</taxon>
        <taxon>Saccharothrix</taxon>
    </lineage>
</organism>